<dbReference type="Pfam" id="PF11743">
    <property type="entry name" value="DUF3301"/>
    <property type="match status" value="1"/>
</dbReference>
<dbReference type="AlphaFoldDB" id="A0A423PK89"/>
<organism evidence="2 3">
    <name type="scientific">Salinisphaera orenii MK-B5</name>
    <dbReference type="NCBI Taxonomy" id="856730"/>
    <lineage>
        <taxon>Bacteria</taxon>
        <taxon>Pseudomonadati</taxon>
        <taxon>Pseudomonadota</taxon>
        <taxon>Gammaproteobacteria</taxon>
        <taxon>Salinisphaerales</taxon>
        <taxon>Salinisphaeraceae</taxon>
        <taxon>Salinisphaera</taxon>
    </lineage>
</organism>
<reference evidence="2 3" key="1">
    <citation type="submission" date="2013-10" db="EMBL/GenBank/DDBJ databases">
        <title>Salinisphaera orenii MK-B5 Genome Sequencing.</title>
        <authorList>
            <person name="Lai Q."/>
            <person name="Li C."/>
            <person name="Shao Z."/>
        </authorList>
    </citation>
    <scope>NUCLEOTIDE SEQUENCE [LARGE SCALE GENOMIC DNA]</scope>
    <source>
        <strain evidence="2 3">MK-B5</strain>
    </source>
</reference>
<keyword evidence="1" id="KW-0472">Membrane</keyword>
<evidence type="ECO:0000313" key="3">
    <source>
        <dbReference type="Proteomes" id="UP000283993"/>
    </source>
</evidence>
<proteinExistence type="predicted"/>
<dbReference type="Proteomes" id="UP000283993">
    <property type="component" value="Unassembled WGS sequence"/>
</dbReference>
<keyword evidence="1" id="KW-1133">Transmembrane helix</keyword>
<name>A0A423PK89_9GAMM</name>
<keyword evidence="1" id="KW-0812">Transmembrane</keyword>
<keyword evidence="3" id="KW-1185">Reference proteome</keyword>
<dbReference type="EMBL" id="AYKH01000024">
    <property type="protein sequence ID" value="ROO26014.1"/>
    <property type="molecule type" value="Genomic_DNA"/>
</dbReference>
<gene>
    <name evidence="2" type="ORF">SAOR_11550</name>
</gene>
<sequence>MLFDYFPWLIGTALVAIFWWQSLGARSRARRAALAACEQARMTFIDELAFDRIGLGRGFIKRRYRFEFYQRGDRRYGGIVDMHGLHVARVQLEAHPFSEESA</sequence>
<feature type="transmembrane region" description="Helical" evidence="1">
    <location>
        <begin position="6"/>
        <end position="23"/>
    </location>
</feature>
<dbReference type="InterPro" id="IPR021732">
    <property type="entry name" value="DUF3301"/>
</dbReference>
<evidence type="ECO:0000256" key="1">
    <source>
        <dbReference type="SAM" id="Phobius"/>
    </source>
</evidence>
<evidence type="ECO:0000313" key="2">
    <source>
        <dbReference type="EMBL" id="ROO26014.1"/>
    </source>
</evidence>
<dbReference type="RefSeq" id="WP_123590218.1">
    <property type="nucleotide sequence ID" value="NZ_AYKH01000024.1"/>
</dbReference>
<comment type="caution">
    <text evidence="2">The sequence shown here is derived from an EMBL/GenBank/DDBJ whole genome shotgun (WGS) entry which is preliminary data.</text>
</comment>
<protein>
    <recommendedName>
        <fullName evidence="4">DUF3301 domain-containing protein</fullName>
    </recommendedName>
</protein>
<evidence type="ECO:0008006" key="4">
    <source>
        <dbReference type="Google" id="ProtNLM"/>
    </source>
</evidence>
<accession>A0A423PK89</accession>